<dbReference type="AlphaFoldDB" id="A0A179GP14"/>
<sequence>MAYLAGAFYARLGVKRRTVTDRRRRTKPRWENSDASTLSRHHLQCCTHR</sequence>
<gene>
    <name evidence="2" type="ORF">VFPBJ_07349</name>
    <name evidence="3" type="ORF">VFPFJ_02176</name>
</gene>
<feature type="compositionally biased region" description="Basic residues" evidence="1">
    <location>
        <begin position="39"/>
        <end position="49"/>
    </location>
</feature>
<accession>A0A179GP14</accession>
<evidence type="ECO:0000313" key="2">
    <source>
        <dbReference type="EMBL" id="OAQ79228.1"/>
    </source>
</evidence>
<protein>
    <submittedName>
        <fullName evidence="2">Uncharacterized protein</fullName>
    </submittedName>
</protein>
<proteinExistence type="predicted"/>
<organism evidence="2 4">
    <name type="scientific">Purpureocillium lilacinum</name>
    <name type="common">Paecilomyces lilacinus</name>
    <dbReference type="NCBI Taxonomy" id="33203"/>
    <lineage>
        <taxon>Eukaryota</taxon>
        <taxon>Fungi</taxon>
        <taxon>Dikarya</taxon>
        <taxon>Ascomycota</taxon>
        <taxon>Pezizomycotina</taxon>
        <taxon>Sordariomycetes</taxon>
        <taxon>Hypocreomycetidae</taxon>
        <taxon>Hypocreales</taxon>
        <taxon>Ophiocordycipitaceae</taxon>
        <taxon>Purpureocillium</taxon>
    </lineage>
</organism>
<name>A0A179GP14_PURLI</name>
<evidence type="ECO:0000313" key="3">
    <source>
        <dbReference type="EMBL" id="OAQ93015.1"/>
    </source>
</evidence>
<reference evidence="2 4" key="1">
    <citation type="submission" date="2016-01" db="EMBL/GenBank/DDBJ databases">
        <title>Biosynthesis of antibiotic leucinostatins and their inhibition on Phytophthora in bio-control Purpureocillium lilacinum.</title>
        <authorList>
            <person name="Wang G."/>
            <person name="Liu Z."/>
            <person name="Lin R."/>
            <person name="Li E."/>
            <person name="Mao Z."/>
            <person name="Ling J."/>
            <person name="Yin W."/>
            <person name="Xie B."/>
        </authorList>
    </citation>
    <scope>NUCLEOTIDE SEQUENCE [LARGE SCALE GENOMIC DNA]</scope>
    <source>
        <strain evidence="2">PLBJ-1</strain>
        <strain evidence="3">PLFJ-1</strain>
    </source>
</reference>
<dbReference type="EMBL" id="LSBI01000002">
    <property type="protein sequence ID" value="OAQ93015.1"/>
    <property type="molecule type" value="Genomic_DNA"/>
</dbReference>
<comment type="caution">
    <text evidence="2">The sequence shown here is derived from an EMBL/GenBank/DDBJ whole genome shotgun (WGS) entry which is preliminary data.</text>
</comment>
<dbReference type="Proteomes" id="UP000078240">
    <property type="component" value="Unassembled WGS sequence"/>
</dbReference>
<dbReference type="EMBL" id="LSBH01000005">
    <property type="protein sequence ID" value="OAQ79228.1"/>
    <property type="molecule type" value="Genomic_DNA"/>
</dbReference>
<feature type="region of interest" description="Disordered" evidence="1">
    <location>
        <begin position="19"/>
        <end position="49"/>
    </location>
</feature>
<dbReference type="Proteomes" id="UP000078340">
    <property type="component" value="Unassembled WGS sequence"/>
</dbReference>
<evidence type="ECO:0000256" key="1">
    <source>
        <dbReference type="SAM" id="MobiDB-lite"/>
    </source>
</evidence>
<evidence type="ECO:0000313" key="4">
    <source>
        <dbReference type="Proteomes" id="UP000078240"/>
    </source>
</evidence>